<evidence type="ECO:0000259" key="3">
    <source>
        <dbReference type="Pfam" id="PF26514"/>
    </source>
</evidence>
<evidence type="ECO:0000313" key="4">
    <source>
        <dbReference type="EMBL" id="ABW32680.1"/>
    </source>
</evidence>
<sequence>MALVITPLLLAVSAVGAPNFVTQDQITVGATEVIQGNYYATGDRITVDGTLKDNLFAAGDTIQLSGTVEKDVYLAGDEITIDGTVKGDAILAGALVALNGSVEGDLIAAGQAVVVNGTVQDDVRIAGEALLLKNQARVKDDMIAAGLSLESQPQTSIGGTLTVASGQALLAGTVDQDVVGGMGGLTLEGTVGQDVAVTVGDNQTWKPIFGPSPRLKIPDVPAGLTLTDSAQVKGRLTYKSPTTASLKDGSQVTGKITHQPIPEWEPTPVKPTNIVLDQLQRLLTIGLVGCAMLWAFPKWTEGLTQNIQTRPLRTLGWGIVTSVLVGVASVVIAVLTILAFIVLILTLQGLAWPILGVGTLANLALWVGIGSFVSLIAPVLISNLGGRWLCSQFNLNKTANRFIPFLMGVVVLMLITAIPLIGGIISIVIIFLSLGALWNWGRSRWAKPPLQAQEALVG</sequence>
<keyword evidence="5" id="KW-1185">Reference proteome</keyword>
<keyword evidence="1" id="KW-0472">Membrane</keyword>
<dbReference type="KEGG" id="amr:AM1_D0185"/>
<feature type="chain" id="PRO_5002733855" description="DUF8173 domain-containing protein" evidence="2">
    <location>
        <begin position="18"/>
        <end position="458"/>
    </location>
</feature>
<evidence type="ECO:0000256" key="1">
    <source>
        <dbReference type="SAM" id="Phobius"/>
    </source>
</evidence>
<dbReference type="EMBL" id="CP000841">
    <property type="protein sequence ID" value="ABW32680.1"/>
    <property type="molecule type" value="Genomic_DNA"/>
</dbReference>
<proteinExistence type="predicted"/>
<evidence type="ECO:0000313" key="5">
    <source>
        <dbReference type="Proteomes" id="UP000000268"/>
    </source>
</evidence>
<keyword evidence="4" id="KW-0614">Plasmid</keyword>
<reference evidence="4 5" key="1">
    <citation type="journal article" date="2008" name="Proc. Natl. Acad. Sci. U.S.A.">
        <title>Niche adaptation and genome expansion in the chlorophyll d-producing cyanobacterium Acaryochloris marina.</title>
        <authorList>
            <person name="Swingley W.D."/>
            <person name="Chen M."/>
            <person name="Cheung P.C."/>
            <person name="Conrad A.L."/>
            <person name="Dejesa L.C."/>
            <person name="Hao J."/>
            <person name="Honchak B.M."/>
            <person name="Karbach L.E."/>
            <person name="Kurdoglu A."/>
            <person name="Lahiri S."/>
            <person name="Mastrian S.D."/>
            <person name="Miyashita H."/>
            <person name="Page L."/>
            <person name="Ramakrishna P."/>
            <person name="Satoh S."/>
            <person name="Sattley W.M."/>
            <person name="Shimada Y."/>
            <person name="Taylor H.L."/>
            <person name="Tomo T."/>
            <person name="Tsuchiya T."/>
            <person name="Wang Z.T."/>
            <person name="Raymond J."/>
            <person name="Mimuro M."/>
            <person name="Blankenship R.E."/>
            <person name="Touchman J.W."/>
        </authorList>
    </citation>
    <scope>NUCLEOTIDE SEQUENCE [LARGE SCALE GENOMIC DNA]</scope>
    <source>
        <strain evidence="5">MBIC 11017</strain>
        <plasmid evidence="5">Plasmid pREB4</plasmid>
    </source>
</reference>
<dbReference type="HOGENOM" id="CLU_036799_0_0_3"/>
<feature type="transmembrane region" description="Helical" evidence="1">
    <location>
        <begin position="405"/>
        <end position="438"/>
    </location>
</feature>
<dbReference type="Proteomes" id="UP000000268">
    <property type="component" value="Plasmid pREB4"/>
</dbReference>
<dbReference type="InterPro" id="IPR058486">
    <property type="entry name" value="DUF8173"/>
</dbReference>
<geneLocation type="plasmid" evidence="4 5">
    <name>pREB4</name>
</geneLocation>
<keyword evidence="2" id="KW-0732">Signal</keyword>
<feature type="signal peptide" evidence="2">
    <location>
        <begin position="1"/>
        <end position="17"/>
    </location>
</feature>
<dbReference type="Pfam" id="PF26514">
    <property type="entry name" value="DUF8173"/>
    <property type="match status" value="1"/>
</dbReference>
<gene>
    <name evidence="4" type="ordered locus">AM1_D0185</name>
</gene>
<protein>
    <recommendedName>
        <fullName evidence="3">DUF8173 domain-containing protein</fullName>
    </recommendedName>
</protein>
<feature type="domain" description="DUF8173" evidence="3">
    <location>
        <begin position="274"/>
        <end position="441"/>
    </location>
</feature>
<feature type="transmembrane region" description="Helical" evidence="1">
    <location>
        <begin position="317"/>
        <end position="343"/>
    </location>
</feature>
<keyword evidence="1" id="KW-0812">Transmembrane</keyword>
<dbReference type="AlphaFoldDB" id="A8ZNU4"/>
<feature type="transmembrane region" description="Helical" evidence="1">
    <location>
        <begin position="363"/>
        <end position="384"/>
    </location>
</feature>
<feature type="transmembrane region" description="Helical" evidence="1">
    <location>
        <begin position="279"/>
        <end position="296"/>
    </location>
</feature>
<evidence type="ECO:0000256" key="2">
    <source>
        <dbReference type="SAM" id="SignalP"/>
    </source>
</evidence>
<accession>A8ZNU4</accession>
<organism evidence="4 5">
    <name type="scientific">Acaryochloris marina (strain MBIC 11017)</name>
    <dbReference type="NCBI Taxonomy" id="329726"/>
    <lineage>
        <taxon>Bacteria</taxon>
        <taxon>Bacillati</taxon>
        <taxon>Cyanobacteriota</taxon>
        <taxon>Cyanophyceae</taxon>
        <taxon>Acaryochloridales</taxon>
        <taxon>Acaryochloridaceae</taxon>
        <taxon>Acaryochloris</taxon>
    </lineage>
</organism>
<keyword evidence="1" id="KW-1133">Transmembrane helix</keyword>
<name>A8ZNU4_ACAM1</name>
<dbReference type="OrthoDB" id="568914at2"/>